<evidence type="ECO:0000313" key="2">
    <source>
        <dbReference type="EMBL" id="MCI54741.1"/>
    </source>
</evidence>
<proteinExistence type="predicted"/>
<protein>
    <submittedName>
        <fullName evidence="2">Uncharacterized protein</fullName>
    </submittedName>
</protein>
<evidence type="ECO:0000256" key="1">
    <source>
        <dbReference type="SAM" id="MobiDB-lite"/>
    </source>
</evidence>
<dbReference type="EMBL" id="LXQA010484452">
    <property type="protein sequence ID" value="MCI54741.1"/>
    <property type="molecule type" value="Genomic_DNA"/>
</dbReference>
<dbReference type="Proteomes" id="UP000265520">
    <property type="component" value="Unassembled WGS sequence"/>
</dbReference>
<sequence>MLTTGVLLWNGFNSRPRNATALLPARIESPSQKKGKLPNDRNNVVGLHKD</sequence>
<dbReference type="AlphaFoldDB" id="A0A392T0R2"/>
<feature type="region of interest" description="Disordered" evidence="1">
    <location>
        <begin position="23"/>
        <end position="50"/>
    </location>
</feature>
<accession>A0A392T0R2</accession>
<keyword evidence="3" id="KW-1185">Reference proteome</keyword>
<name>A0A392T0R2_9FABA</name>
<evidence type="ECO:0000313" key="3">
    <source>
        <dbReference type="Proteomes" id="UP000265520"/>
    </source>
</evidence>
<comment type="caution">
    <text evidence="2">The sequence shown here is derived from an EMBL/GenBank/DDBJ whole genome shotgun (WGS) entry which is preliminary data.</text>
</comment>
<organism evidence="2 3">
    <name type="scientific">Trifolium medium</name>
    <dbReference type="NCBI Taxonomy" id="97028"/>
    <lineage>
        <taxon>Eukaryota</taxon>
        <taxon>Viridiplantae</taxon>
        <taxon>Streptophyta</taxon>
        <taxon>Embryophyta</taxon>
        <taxon>Tracheophyta</taxon>
        <taxon>Spermatophyta</taxon>
        <taxon>Magnoliopsida</taxon>
        <taxon>eudicotyledons</taxon>
        <taxon>Gunneridae</taxon>
        <taxon>Pentapetalae</taxon>
        <taxon>rosids</taxon>
        <taxon>fabids</taxon>
        <taxon>Fabales</taxon>
        <taxon>Fabaceae</taxon>
        <taxon>Papilionoideae</taxon>
        <taxon>50 kb inversion clade</taxon>
        <taxon>NPAAA clade</taxon>
        <taxon>Hologalegina</taxon>
        <taxon>IRL clade</taxon>
        <taxon>Trifolieae</taxon>
        <taxon>Trifolium</taxon>
    </lineage>
</organism>
<reference evidence="2 3" key="1">
    <citation type="journal article" date="2018" name="Front. Plant Sci.">
        <title>Red Clover (Trifolium pratense) and Zigzag Clover (T. medium) - A Picture of Genomic Similarities and Differences.</title>
        <authorList>
            <person name="Dluhosova J."/>
            <person name="Istvanek J."/>
            <person name="Nedelnik J."/>
            <person name="Repkova J."/>
        </authorList>
    </citation>
    <scope>NUCLEOTIDE SEQUENCE [LARGE SCALE GENOMIC DNA]</scope>
    <source>
        <strain evidence="3">cv. 10/8</strain>
        <tissue evidence="2">Leaf</tissue>
    </source>
</reference>